<proteinExistence type="predicted"/>
<dbReference type="KEGG" id="mrr:Moror_16066"/>
<reference evidence="1 2" key="1">
    <citation type="journal article" date="2014" name="BMC Genomics">
        <title>Genome and secretome analysis of the hemibiotrophic fungal pathogen, Moniliophthora roreri, which causes frosty pod rot disease of cacao: mechanisms of the biotrophic and necrotrophic phases.</title>
        <authorList>
            <person name="Meinhardt L.W."/>
            <person name="Costa G.G.L."/>
            <person name="Thomazella D.P.T."/>
            <person name="Teixeira P.J.P.L."/>
            <person name="Carazzolle M.F."/>
            <person name="Schuster S.C."/>
            <person name="Carlson J.E."/>
            <person name="Guiltinan M.J."/>
            <person name="Mieczkowski P."/>
            <person name="Farmer A."/>
            <person name="Ramaraj T."/>
            <person name="Crozier J."/>
            <person name="Davis R.E."/>
            <person name="Shao J."/>
            <person name="Melnick R.L."/>
            <person name="Pereira G.A.G."/>
            <person name="Bailey B.A."/>
        </authorList>
    </citation>
    <scope>NUCLEOTIDE SEQUENCE [LARGE SCALE GENOMIC DNA]</scope>
    <source>
        <strain evidence="1 2">MCA 2997</strain>
    </source>
</reference>
<keyword evidence="2" id="KW-1185">Reference proteome</keyword>
<dbReference type="Proteomes" id="UP000017559">
    <property type="component" value="Unassembled WGS sequence"/>
</dbReference>
<sequence>MPDFDTYAGFSTFLRPFPALKDIKLRSIKLFGNKPSTESKFAATSTTLLATLSPYTSSISWKQMLSKPSLPAQIYPVSDADSVSEDFTLECAIAIGRLLPSSGKSLEEYLLAVQRRVCRIDLAVQHLISRLRVIRFKVEESKFLVPFIKHPTKEKTSSEAHLETLDILSSSDVKRRRWDKTFQHPVFSRLDEIITLKSEGFEEKFAKCCILSPLFLLSDEWGHPSVLP</sequence>
<organism evidence="1 2">
    <name type="scientific">Moniliophthora roreri (strain MCA 2997)</name>
    <name type="common">Cocoa frosty pod rot fungus</name>
    <name type="synonym">Crinipellis roreri</name>
    <dbReference type="NCBI Taxonomy" id="1381753"/>
    <lineage>
        <taxon>Eukaryota</taxon>
        <taxon>Fungi</taxon>
        <taxon>Dikarya</taxon>
        <taxon>Basidiomycota</taxon>
        <taxon>Agaricomycotina</taxon>
        <taxon>Agaricomycetes</taxon>
        <taxon>Agaricomycetidae</taxon>
        <taxon>Agaricales</taxon>
        <taxon>Marasmiineae</taxon>
        <taxon>Marasmiaceae</taxon>
        <taxon>Moniliophthora</taxon>
    </lineage>
</organism>
<accession>V2XAK5</accession>
<dbReference type="HOGENOM" id="CLU_1215058_0_0_1"/>
<gene>
    <name evidence="1" type="ORF">Moror_16066</name>
</gene>
<evidence type="ECO:0000313" key="1">
    <source>
        <dbReference type="EMBL" id="ESK89530.1"/>
    </source>
</evidence>
<evidence type="ECO:0000313" key="2">
    <source>
        <dbReference type="Proteomes" id="UP000017559"/>
    </source>
</evidence>
<name>V2XAK5_MONRO</name>
<dbReference type="EMBL" id="AWSO01000552">
    <property type="protein sequence ID" value="ESK89530.1"/>
    <property type="molecule type" value="Genomic_DNA"/>
</dbReference>
<dbReference type="AlphaFoldDB" id="V2XAK5"/>
<comment type="caution">
    <text evidence="1">The sequence shown here is derived from an EMBL/GenBank/DDBJ whole genome shotgun (WGS) entry which is preliminary data.</text>
</comment>
<protein>
    <submittedName>
        <fullName evidence="1">Uncharacterized protein</fullName>
    </submittedName>
</protein>